<feature type="compositionally biased region" description="Basic and acidic residues" evidence="1">
    <location>
        <begin position="128"/>
        <end position="141"/>
    </location>
</feature>
<dbReference type="RefSeq" id="WP_141463238.1">
    <property type="nucleotide sequence ID" value="NZ_RBZW01000011.1"/>
</dbReference>
<sequence>MVDPSELPAGWELWNEGDDGRLVLAYRPDIFDAGAFPAPCLPTLYVTHGKRTRRPGRNPTDTTATSDWFVTLYAEPEVPLETGRQFSTRADALADAMTLADRFGAGEIDYRGAYQVPREPYLEQLDELTGRDELDTETREA</sequence>
<feature type="region of interest" description="Disordered" evidence="1">
    <location>
        <begin position="121"/>
        <end position="141"/>
    </location>
</feature>
<dbReference type="InterPro" id="IPR043858">
    <property type="entry name" value="DUF5820"/>
</dbReference>
<dbReference type="OrthoDB" id="202378at2157"/>
<gene>
    <name evidence="2" type="ORF">D8Y22_03010</name>
</gene>
<organism evidence="2 3">
    <name type="scientific">Salinadaptatus halalkaliphilus</name>
    <dbReference type="NCBI Taxonomy" id="2419781"/>
    <lineage>
        <taxon>Archaea</taxon>
        <taxon>Methanobacteriati</taxon>
        <taxon>Methanobacteriota</taxon>
        <taxon>Stenosarchaea group</taxon>
        <taxon>Halobacteria</taxon>
        <taxon>Halobacteriales</taxon>
        <taxon>Natrialbaceae</taxon>
        <taxon>Salinadaptatus</taxon>
    </lineage>
</organism>
<dbReference type="AlphaFoldDB" id="A0A4S3TPH1"/>
<dbReference type="Proteomes" id="UP000318864">
    <property type="component" value="Unassembled WGS sequence"/>
</dbReference>
<dbReference type="Pfam" id="PF19137">
    <property type="entry name" value="DUF5820"/>
    <property type="match status" value="1"/>
</dbReference>
<comment type="caution">
    <text evidence="2">The sequence shown here is derived from an EMBL/GenBank/DDBJ whole genome shotgun (WGS) entry which is preliminary data.</text>
</comment>
<evidence type="ECO:0000256" key="1">
    <source>
        <dbReference type="SAM" id="MobiDB-lite"/>
    </source>
</evidence>
<accession>A0A4S3TPH1</accession>
<protein>
    <submittedName>
        <fullName evidence="2">Uncharacterized protein</fullName>
    </submittedName>
</protein>
<keyword evidence="3" id="KW-1185">Reference proteome</keyword>
<evidence type="ECO:0000313" key="2">
    <source>
        <dbReference type="EMBL" id="THE66259.1"/>
    </source>
</evidence>
<proteinExistence type="predicted"/>
<name>A0A4S3TPH1_9EURY</name>
<reference evidence="2 3" key="1">
    <citation type="submission" date="2018-10" db="EMBL/GenBank/DDBJ databases">
        <title>Natronolimnobius sp. XQ-INN 246 isolated from Inner Mongolia Autonomous Region of China.</title>
        <authorList>
            <person name="Xue Q."/>
        </authorList>
    </citation>
    <scope>NUCLEOTIDE SEQUENCE [LARGE SCALE GENOMIC DNA]</scope>
    <source>
        <strain evidence="2 3">XQ-INN 246</strain>
    </source>
</reference>
<evidence type="ECO:0000313" key="3">
    <source>
        <dbReference type="Proteomes" id="UP000318864"/>
    </source>
</evidence>
<dbReference type="EMBL" id="RBZW01000011">
    <property type="protein sequence ID" value="THE66259.1"/>
    <property type="molecule type" value="Genomic_DNA"/>
</dbReference>